<dbReference type="RefSeq" id="WP_274191270.1">
    <property type="nucleotide sequence ID" value="NZ_BAABHN010000041.1"/>
</dbReference>
<gene>
    <name evidence="2" type="ORF">ACFPEL_20015</name>
</gene>
<sequence>MITGAHVILYSADADADRAFLRDLLGTRTVDAGGGWTIAALPPAEVAVHPTDEAPSHELYLMCDDVEATTADLRRRGIVVDPVTDQGWGLLTGVRLPGGGTLGLYEPRHPVATEPG</sequence>
<evidence type="ECO:0000259" key="1">
    <source>
        <dbReference type="PROSITE" id="PS51819"/>
    </source>
</evidence>
<evidence type="ECO:0000313" key="3">
    <source>
        <dbReference type="Proteomes" id="UP001595909"/>
    </source>
</evidence>
<dbReference type="EMBL" id="JBHSIM010000041">
    <property type="protein sequence ID" value="MFC4834710.1"/>
    <property type="molecule type" value="Genomic_DNA"/>
</dbReference>
<dbReference type="InterPro" id="IPR004360">
    <property type="entry name" value="Glyas_Fos-R_dOase_dom"/>
</dbReference>
<dbReference type="PROSITE" id="PS51819">
    <property type="entry name" value="VOC"/>
    <property type="match status" value="1"/>
</dbReference>
<name>A0ABV9RQL8_9PSEU</name>
<dbReference type="Proteomes" id="UP001595909">
    <property type="component" value="Unassembled WGS sequence"/>
</dbReference>
<comment type="caution">
    <text evidence="2">The sequence shown here is derived from an EMBL/GenBank/DDBJ whole genome shotgun (WGS) entry which is preliminary data.</text>
</comment>
<protein>
    <submittedName>
        <fullName evidence="2">VOC family protein</fullName>
    </submittedName>
</protein>
<dbReference type="InterPro" id="IPR029068">
    <property type="entry name" value="Glyas_Bleomycin-R_OHBP_Dase"/>
</dbReference>
<dbReference type="Gene3D" id="3.10.180.10">
    <property type="entry name" value="2,3-Dihydroxybiphenyl 1,2-Dioxygenase, domain 1"/>
    <property type="match status" value="1"/>
</dbReference>
<proteinExistence type="predicted"/>
<organism evidence="2 3">
    <name type="scientific">Actinomycetospora chibensis</name>
    <dbReference type="NCBI Taxonomy" id="663606"/>
    <lineage>
        <taxon>Bacteria</taxon>
        <taxon>Bacillati</taxon>
        <taxon>Actinomycetota</taxon>
        <taxon>Actinomycetes</taxon>
        <taxon>Pseudonocardiales</taxon>
        <taxon>Pseudonocardiaceae</taxon>
        <taxon>Actinomycetospora</taxon>
    </lineage>
</organism>
<keyword evidence="3" id="KW-1185">Reference proteome</keyword>
<feature type="domain" description="VOC" evidence="1">
    <location>
        <begin position="3"/>
        <end position="107"/>
    </location>
</feature>
<reference evidence="3" key="1">
    <citation type="journal article" date="2019" name="Int. J. Syst. Evol. Microbiol.">
        <title>The Global Catalogue of Microorganisms (GCM) 10K type strain sequencing project: providing services to taxonomists for standard genome sequencing and annotation.</title>
        <authorList>
            <consortium name="The Broad Institute Genomics Platform"/>
            <consortium name="The Broad Institute Genome Sequencing Center for Infectious Disease"/>
            <person name="Wu L."/>
            <person name="Ma J."/>
        </authorList>
    </citation>
    <scope>NUCLEOTIDE SEQUENCE [LARGE SCALE GENOMIC DNA]</scope>
    <source>
        <strain evidence="3">CCUG 50347</strain>
    </source>
</reference>
<accession>A0ABV9RQL8</accession>
<dbReference type="Pfam" id="PF00903">
    <property type="entry name" value="Glyoxalase"/>
    <property type="match status" value="1"/>
</dbReference>
<dbReference type="InterPro" id="IPR037523">
    <property type="entry name" value="VOC_core"/>
</dbReference>
<dbReference type="SUPFAM" id="SSF54593">
    <property type="entry name" value="Glyoxalase/Bleomycin resistance protein/Dihydroxybiphenyl dioxygenase"/>
    <property type="match status" value="1"/>
</dbReference>
<evidence type="ECO:0000313" key="2">
    <source>
        <dbReference type="EMBL" id="MFC4834710.1"/>
    </source>
</evidence>